<evidence type="ECO:0000313" key="6">
    <source>
        <dbReference type="EMBL" id="ADB53429.1"/>
    </source>
</evidence>
<dbReference type="GO" id="GO:0042597">
    <property type="term" value="C:periplasmic space"/>
    <property type="evidence" value="ECO:0007669"/>
    <property type="project" value="UniProtKB-ARBA"/>
</dbReference>
<evidence type="ECO:0000256" key="1">
    <source>
        <dbReference type="ARBA" id="ARBA00005695"/>
    </source>
</evidence>
<evidence type="ECO:0000256" key="4">
    <source>
        <dbReference type="SAM" id="MobiDB-lite"/>
    </source>
</evidence>
<dbReference type="Gene3D" id="3.90.76.10">
    <property type="entry name" value="Dipeptide-binding Protein, Domain 1"/>
    <property type="match status" value="1"/>
</dbReference>
<dbReference type="GO" id="GO:0043190">
    <property type="term" value="C:ATP-binding cassette (ABC) transporter complex"/>
    <property type="evidence" value="ECO:0007669"/>
    <property type="project" value="InterPro"/>
</dbReference>
<dbReference type="CDD" id="cd00995">
    <property type="entry name" value="PBP2_NikA_DppA_OppA_like"/>
    <property type="match status" value="1"/>
</dbReference>
<dbReference type="RefSeq" id="WP_012936480.1">
    <property type="nucleotide sequence ID" value="NC_013739.1"/>
</dbReference>
<dbReference type="GO" id="GO:1904680">
    <property type="term" value="F:peptide transmembrane transporter activity"/>
    <property type="evidence" value="ECO:0007669"/>
    <property type="project" value="TreeGrafter"/>
</dbReference>
<dbReference type="STRING" id="469383.Cwoe_5018"/>
<comment type="similarity">
    <text evidence="1">Belongs to the bacterial solute-binding protein 5 family.</text>
</comment>
<dbReference type="Gene3D" id="3.40.190.10">
    <property type="entry name" value="Periplasmic binding protein-like II"/>
    <property type="match status" value="1"/>
</dbReference>
<evidence type="ECO:0000256" key="3">
    <source>
        <dbReference type="ARBA" id="ARBA00022729"/>
    </source>
</evidence>
<dbReference type="HOGENOM" id="CLU_017028_7_4_11"/>
<dbReference type="InterPro" id="IPR000914">
    <property type="entry name" value="SBP_5_dom"/>
</dbReference>
<dbReference type="Gene3D" id="3.10.105.10">
    <property type="entry name" value="Dipeptide-binding Protein, Domain 3"/>
    <property type="match status" value="1"/>
</dbReference>
<keyword evidence="7" id="KW-1185">Reference proteome</keyword>
<dbReference type="eggNOG" id="COG0747">
    <property type="taxonomic scope" value="Bacteria"/>
</dbReference>
<sequence length="526" mass="57447">MKHLTRREFSETGIRYGAAAGLLGGGLATVLAGCGGDSSSDGSTSAGTTPADGSGGGSGGTIRIGNAEPPTSAQWDPHAAFGLADYQTWSLVYDTLLAYDSAGELVGQLAKSWKRLSPTRLRIVIHRDVHFSDGSPLGAEDVKASIERISAPQSELALASKLPEGAKVEVRGEHELDIVTPEPFGPLEGALVVVSIVSRRDAARPEAFKRRPLGSGPYTFVEYRNNSIRLKANPRYWRGKPGSDGVVLSYVQDPSARMNALLTGQIDIYTRADSIVLDEVRGNDDFYVNDTSPASNFFYIPQFDTALRDVRVRQAIAYAIPRQQIAESIMRICPPALSSLPAASKGFRPMEPRFDLDLERARSLLKEAGHDGGLSITLASASVFAHQEQVDQLVKASLEQVGITVDIKKLESGTFRSNFSQYALSMNALDTPGDPNFIFSFFRPSIAREVLKWDSADFMPLVEAQRRTIGARRQATIDAAARYLWENQILVYLTDDIWYTVVNRRVSGYERSTVEGEPLLWRAKAA</sequence>
<gene>
    <name evidence="6" type="ordered locus">Cwoe_5018</name>
</gene>
<feature type="compositionally biased region" description="Low complexity" evidence="4">
    <location>
        <begin position="38"/>
        <end position="52"/>
    </location>
</feature>
<feature type="domain" description="Solute-binding protein family 5" evidence="5">
    <location>
        <begin position="104"/>
        <end position="443"/>
    </location>
</feature>
<dbReference type="GO" id="GO:0015833">
    <property type="term" value="P:peptide transport"/>
    <property type="evidence" value="ECO:0007669"/>
    <property type="project" value="TreeGrafter"/>
</dbReference>
<accession>D3FCD4</accession>
<protein>
    <submittedName>
        <fullName evidence="6">Extracellular solute-binding protein family 5</fullName>
    </submittedName>
</protein>
<name>D3FCD4_CONWI</name>
<dbReference type="Pfam" id="PF00496">
    <property type="entry name" value="SBP_bac_5"/>
    <property type="match status" value="1"/>
</dbReference>
<organism evidence="6 7">
    <name type="scientific">Conexibacter woesei (strain DSM 14684 / CCUG 47730 / CIP 108061 / JCM 11494 / NBRC 100937 / ID131577)</name>
    <dbReference type="NCBI Taxonomy" id="469383"/>
    <lineage>
        <taxon>Bacteria</taxon>
        <taxon>Bacillati</taxon>
        <taxon>Actinomycetota</taxon>
        <taxon>Thermoleophilia</taxon>
        <taxon>Solirubrobacterales</taxon>
        <taxon>Conexibacteraceae</taxon>
        <taxon>Conexibacter</taxon>
    </lineage>
</organism>
<dbReference type="KEGG" id="cwo:Cwoe_5018"/>
<keyword evidence="2" id="KW-0813">Transport</keyword>
<dbReference type="SUPFAM" id="SSF53850">
    <property type="entry name" value="Periplasmic binding protein-like II"/>
    <property type="match status" value="1"/>
</dbReference>
<evidence type="ECO:0000256" key="2">
    <source>
        <dbReference type="ARBA" id="ARBA00022448"/>
    </source>
</evidence>
<dbReference type="InterPro" id="IPR039424">
    <property type="entry name" value="SBP_5"/>
</dbReference>
<feature type="compositionally biased region" description="Gly residues" evidence="4">
    <location>
        <begin position="53"/>
        <end position="62"/>
    </location>
</feature>
<proteinExistence type="inferred from homology"/>
<dbReference type="AlphaFoldDB" id="D3FCD4"/>
<keyword evidence="3" id="KW-0732">Signal</keyword>
<evidence type="ECO:0000313" key="7">
    <source>
        <dbReference type="Proteomes" id="UP000008229"/>
    </source>
</evidence>
<dbReference type="PROSITE" id="PS51257">
    <property type="entry name" value="PROKAR_LIPOPROTEIN"/>
    <property type="match status" value="1"/>
</dbReference>
<dbReference type="PANTHER" id="PTHR30290:SF9">
    <property type="entry name" value="OLIGOPEPTIDE-BINDING PROTEIN APPA"/>
    <property type="match status" value="1"/>
</dbReference>
<dbReference type="EMBL" id="CP001854">
    <property type="protein sequence ID" value="ADB53429.1"/>
    <property type="molecule type" value="Genomic_DNA"/>
</dbReference>
<dbReference type="PIRSF" id="PIRSF002741">
    <property type="entry name" value="MppA"/>
    <property type="match status" value="1"/>
</dbReference>
<dbReference type="InterPro" id="IPR030678">
    <property type="entry name" value="Peptide/Ni-bd"/>
</dbReference>
<feature type="region of interest" description="Disordered" evidence="4">
    <location>
        <begin position="38"/>
        <end position="73"/>
    </location>
</feature>
<evidence type="ECO:0000259" key="5">
    <source>
        <dbReference type="Pfam" id="PF00496"/>
    </source>
</evidence>
<reference evidence="6 7" key="1">
    <citation type="journal article" date="2010" name="Stand. Genomic Sci.">
        <title>Complete genome sequence of Conexibacter woesei type strain (ID131577).</title>
        <authorList>
            <person name="Pukall R."/>
            <person name="Lapidus A."/>
            <person name="Glavina Del Rio T."/>
            <person name="Copeland A."/>
            <person name="Tice H."/>
            <person name="Cheng J.-F."/>
            <person name="Lucas S."/>
            <person name="Chen F."/>
            <person name="Nolan M."/>
            <person name="Bruce D."/>
            <person name="Goodwin L."/>
            <person name="Pitluck S."/>
            <person name="Mavromatis K."/>
            <person name="Ivanova N."/>
            <person name="Ovchinnikova G."/>
            <person name="Pati A."/>
            <person name="Chen A."/>
            <person name="Palaniappan K."/>
            <person name="Land M."/>
            <person name="Hauser L."/>
            <person name="Chang Y.-J."/>
            <person name="Jeffries C.D."/>
            <person name="Chain P."/>
            <person name="Meincke L."/>
            <person name="Sims D."/>
            <person name="Brettin T."/>
            <person name="Detter J.C."/>
            <person name="Rohde M."/>
            <person name="Goeker M."/>
            <person name="Bristow J."/>
            <person name="Eisen J.A."/>
            <person name="Markowitz V."/>
            <person name="Kyrpides N.C."/>
            <person name="Klenk H.-P."/>
            <person name="Hugenholtz P."/>
        </authorList>
    </citation>
    <scope>NUCLEOTIDE SEQUENCE [LARGE SCALE GENOMIC DNA]</scope>
    <source>
        <strain evidence="7">DSM 14684 / CIP 108061 / JCM 11494 / NBRC 100937 / ID131577</strain>
    </source>
</reference>
<reference evidence="7" key="2">
    <citation type="submission" date="2010-01" db="EMBL/GenBank/DDBJ databases">
        <title>The complete genome of Conexibacter woesei DSM 14684.</title>
        <authorList>
            <consortium name="US DOE Joint Genome Institute (JGI-PGF)"/>
            <person name="Lucas S."/>
            <person name="Copeland A."/>
            <person name="Lapidus A."/>
            <person name="Glavina del Rio T."/>
            <person name="Dalin E."/>
            <person name="Tice H."/>
            <person name="Bruce D."/>
            <person name="Goodwin L."/>
            <person name="Pitluck S."/>
            <person name="Kyrpides N."/>
            <person name="Mavromatis K."/>
            <person name="Ivanova N."/>
            <person name="Mikhailova N."/>
            <person name="Chertkov O."/>
            <person name="Brettin T."/>
            <person name="Detter J.C."/>
            <person name="Han C."/>
            <person name="Larimer F."/>
            <person name="Land M."/>
            <person name="Hauser L."/>
            <person name="Markowitz V."/>
            <person name="Cheng J.-F."/>
            <person name="Hugenholtz P."/>
            <person name="Woyke T."/>
            <person name="Wu D."/>
            <person name="Pukall R."/>
            <person name="Steenblock K."/>
            <person name="Schneider S."/>
            <person name="Klenk H.-P."/>
            <person name="Eisen J.A."/>
        </authorList>
    </citation>
    <scope>NUCLEOTIDE SEQUENCE [LARGE SCALE GENOMIC DNA]</scope>
    <source>
        <strain evidence="7">DSM 14684 / CIP 108061 / JCM 11494 / NBRC 100937 / ID131577</strain>
    </source>
</reference>
<dbReference type="Proteomes" id="UP000008229">
    <property type="component" value="Chromosome"/>
</dbReference>
<dbReference type="PANTHER" id="PTHR30290">
    <property type="entry name" value="PERIPLASMIC BINDING COMPONENT OF ABC TRANSPORTER"/>
    <property type="match status" value="1"/>
</dbReference>